<dbReference type="InterPro" id="IPR033919">
    <property type="entry name" value="TSA/FSA_arc/bac"/>
</dbReference>
<evidence type="ECO:0000313" key="5">
    <source>
        <dbReference type="Proteomes" id="UP000626844"/>
    </source>
</evidence>
<dbReference type="PANTHER" id="PTHR10683:SF36">
    <property type="entry name" value="TRANSALDOLASE"/>
    <property type="match status" value="1"/>
</dbReference>
<dbReference type="Pfam" id="PF00923">
    <property type="entry name" value="TAL_FSA"/>
    <property type="match status" value="1"/>
</dbReference>
<dbReference type="AlphaFoldDB" id="A0A926NDH4"/>
<sequence length="223" mass="24586">MELIIDSASLETIKKLCKQFPIDGVTTNPSIIVREEGKPFLPLLKEILSLLEDHQTLHAQVLATDVDGIVEEGKLINQELDGRVFVKVPATVDGIHAIKELKKQKIKTTATTVYTPLQAYMAAKAGASYVAPYVNRIDNLTGNGVEVVKKIADLFERHQINCKILSASFKNIQQVLDVGLMGSHAITVSPDLIELFVQHPAADRAVNDFRNAWENEFGSLSIK</sequence>
<evidence type="ECO:0000256" key="3">
    <source>
        <dbReference type="ARBA" id="ARBA00023270"/>
    </source>
</evidence>
<dbReference type="Gene3D" id="3.20.20.70">
    <property type="entry name" value="Aldolase class I"/>
    <property type="match status" value="1"/>
</dbReference>
<accession>A0A926NDH4</accession>
<evidence type="ECO:0000313" key="4">
    <source>
        <dbReference type="EMBL" id="MBD1379509.1"/>
    </source>
</evidence>
<gene>
    <name evidence="4" type="ORF">IC621_04640</name>
</gene>
<dbReference type="PANTHER" id="PTHR10683">
    <property type="entry name" value="TRANSALDOLASE"/>
    <property type="match status" value="1"/>
</dbReference>
<dbReference type="GO" id="GO:0005975">
    <property type="term" value="P:carbohydrate metabolic process"/>
    <property type="evidence" value="ECO:0007669"/>
    <property type="project" value="InterPro"/>
</dbReference>
<dbReference type="FunFam" id="3.20.20.70:FF:000018">
    <property type="entry name" value="Probable transaldolase"/>
    <property type="match status" value="1"/>
</dbReference>
<dbReference type="InterPro" id="IPR013785">
    <property type="entry name" value="Aldolase_TIM"/>
</dbReference>
<keyword evidence="3" id="KW-0704">Schiff base</keyword>
<name>A0A926NDH4_9BACI</name>
<dbReference type="PROSITE" id="PS01054">
    <property type="entry name" value="TRANSALDOLASE_1"/>
    <property type="match status" value="1"/>
</dbReference>
<evidence type="ECO:0000256" key="1">
    <source>
        <dbReference type="ARBA" id="ARBA00004496"/>
    </source>
</evidence>
<dbReference type="NCBIfam" id="NF009299">
    <property type="entry name" value="PRK12656.1"/>
    <property type="match status" value="1"/>
</dbReference>
<dbReference type="EMBL" id="JACXAI010000004">
    <property type="protein sequence ID" value="MBD1379509.1"/>
    <property type="molecule type" value="Genomic_DNA"/>
</dbReference>
<protein>
    <submittedName>
        <fullName evidence="4">Fructose-6-phosphate aldolase</fullName>
    </submittedName>
</protein>
<dbReference type="GO" id="GO:0005737">
    <property type="term" value="C:cytoplasm"/>
    <property type="evidence" value="ECO:0007669"/>
    <property type="project" value="UniProtKB-SubCell"/>
</dbReference>
<dbReference type="InterPro" id="IPR001585">
    <property type="entry name" value="TAL/FSA"/>
</dbReference>
<keyword evidence="5" id="KW-1185">Reference proteome</keyword>
<keyword evidence="2" id="KW-0963">Cytoplasm</keyword>
<comment type="caution">
    <text evidence="4">The sequence shown here is derived from an EMBL/GenBank/DDBJ whole genome shotgun (WGS) entry which is preliminary data.</text>
</comment>
<reference evidence="4" key="1">
    <citation type="submission" date="2020-09" db="EMBL/GenBank/DDBJ databases">
        <title>A novel bacterium of genus Bacillus, isolated from South China Sea.</title>
        <authorList>
            <person name="Huang H."/>
            <person name="Mo K."/>
            <person name="Hu Y."/>
        </authorList>
    </citation>
    <scope>NUCLEOTIDE SEQUENCE</scope>
    <source>
        <strain evidence="4">IB182487</strain>
    </source>
</reference>
<dbReference type="CDD" id="cd00956">
    <property type="entry name" value="Transaldolase_FSA"/>
    <property type="match status" value="1"/>
</dbReference>
<dbReference type="PROSITE" id="PS00958">
    <property type="entry name" value="TRANSALDOLASE_2"/>
    <property type="match status" value="1"/>
</dbReference>
<dbReference type="Proteomes" id="UP000626844">
    <property type="component" value="Unassembled WGS sequence"/>
</dbReference>
<comment type="subcellular location">
    <subcellularLocation>
        <location evidence="1">Cytoplasm</location>
    </subcellularLocation>
</comment>
<organism evidence="4 5">
    <name type="scientific">Metabacillus arenae</name>
    <dbReference type="NCBI Taxonomy" id="2771434"/>
    <lineage>
        <taxon>Bacteria</taxon>
        <taxon>Bacillati</taxon>
        <taxon>Bacillota</taxon>
        <taxon>Bacilli</taxon>
        <taxon>Bacillales</taxon>
        <taxon>Bacillaceae</taxon>
        <taxon>Metabacillus</taxon>
    </lineage>
</organism>
<dbReference type="SUPFAM" id="SSF51569">
    <property type="entry name" value="Aldolase"/>
    <property type="match status" value="1"/>
</dbReference>
<evidence type="ECO:0000256" key="2">
    <source>
        <dbReference type="ARBA" id="ARBA00022490"/>
    </source>
</evidence>
<dbReference type="GO" id="GO:0016832">
    <property type="term" value="F:aldehyde-lyase activity"/>
    <property type="evidence" value="ECO:0007669"/>
    <property type="project" value="InterPro"/>
</dbReference>
<dbReference type="InterPro" id="IPR018225">
    <property type="entry name" value="Transaldolase_AS"/>
</dbReference>
<dbReference type="RefSeq" id="WP_191156236.1">
    <property type="nucleotide sequence ID" value="NZ_JACXAI010000004.1"/>
</dbReference>
<proteinExistence type="predicted"/>